<evidence type="ECO:0000256" key="4">
    <source>
        <dbReference type="ARBA" id="ARBA00023136"/>
    </source>
</evidence>
<evidence type="ECO:0000256" key="6">
    <source>
        <dbReference type="SAM" id="Phobius"/>
    </source>
</evidence>
<dbReference type="Pfam" id="PF01226">
    <property type="entry name" value="Form_Nir_trans"/>
    <property type="match status" value="1"/>
</dbReference>
<evidence type="ECO:0000313" key="8">
    <source>
        <dbReference type="Proteomes" id="UP000525652"/>
    </source>
</evidence>
<keyword evidence="4 6" id="KW-0472">Membrane</keyword>
<organism evidence="7 8">
    <name type="scientific">Puniceicoccus vermicola</name>
    <dbReference type="NCBI Taxonomy" id="388746"/>
    <lineage>
        <taxon>Bacteria</taxon>
        <taxon>Pseudomonadati</taxon>
        <taxon>Verrucomicrobiota</taxon>
        <taxon>Opitutia</taxon>
        <taxon>Puniceicoccales</taxon>
        <taxon>Puniceicoccaceae</taxon>
        <taxon>Puniceicoccus</taxon>
    </lineage>
</organism>
<keyword evidence="2 6" id="KW-0812">Transmembrane</keyword>
<accession>A0A7X1AWH3</accession>
<proteinExistence type="predicted"/>
<feature type="region of interest" description="Disordered" evidence="5">
    <location>
        <begin position="1"/>
        <end position="23"/>
    </location>
</feature>
<dbReference type="InterPro" id="IPR000292">
    <property type="entry name" value="For/NO2_transpt"/>
</dbReference>
<dbReference type="Proteomes" id="UP000525652">
    <property type="component" value="Unassembled WGS sequence"/>
</dbReference>
<comment type="caution">
    <text evidence="7">The sequence shown here is derived from an EMBL/GenBank/DDBJ whole genome shotgun (WGS) entry which is preliminary data.</text>
</comment>
<dbReference type="GO" id="GO:0015499">
    <property type="term" value="F:formate transmembrane transporter activity"/>
    <property type="evidence" value="ECO:0007669"/>
    <property type="project" value="TreeGrafter"/>
</dbReference>
<protein>
    <submittedName>
        <fullName evidence="7">Formate/nitrite transporter family protein</fullName>
    </submittedName>
</protein>
<keyword evidence="3 6" id="KW-1133">Transmembrane helix</keyword>
<feature type="transmembrane region" description="Helical" evidence="6">
    <location>
        <begin position="243"/>
        <end position="268"/>
    </location>
</feature>
<comment type="subcellular location">
    <subcellularLocation>
        <location evidence="1">Membrane</location>
        <topology evidence="1">Multi-pass membrane protein</topology>
    </subcellularLocation>
</comment>
<feature type="transmembrane region" description="Helical" evidence="6">
    <location>
        <begin position="178"/>
        <end position="195"/>
    </location>
</feature>
<evidence type="ECO:0000256" key="5">
    <source>
        <dbReference type="SAM" id="MobiDB-lite"/>
    </source>
</evidence>
<dbReference type="AlphaFoldDB" id="A0A7X1AWH3"/>
<feature type="transmembrane region" description="Helical" evidence="6">
    <location>
        <begin position="90"/>
        <end position="115"/>
    </location>
</feature>
<dbReference type="PANTHER" id="PTHR30520">
    <property type="entry name" value="FORMATE TRANSPORTER-RELATED"/>
    <property type="match status" value="1"/>
</dbReference>
<dbReference type="PANTHER" id="PTHR30520:SF2">
    <property type="entry name" value="INNER MEMBRANE PROTEIN YFDC"/>
    <property type="match status" value="1"/>
</dbReference>
<feature type="transmembrane region" description="Helical" evidence="6">
    <location>
        <begin position="49"/>
        <end position="70"/>
    </location>
</feature>
<gene>
    <name evidence="7" type="ORF">H5P30_05805</name>
</gene>
<keyword evidence="8" id="KW-1185">Reference proteome</keyword>
<dbReference type="GO" id="GO:0005886">
    <property type="term" value="C:plasma membrane"/>
    <property type="evidence" value="ECO:0007669"/>
    <property type="project" value="TreeGrafter"/>
</dbReference>
<evidence type="ECO:0000256" key="2">
    <source>
        <dbReference type="ARBA" id="ARBA00022692"/>
    </source>
</evidence>
<dbReference type="Gene3D" id="1.20.1080.10">
    <property type="entry name" value="Glycerol uptake facilitator protein"/>
    <property type="match status" value="1"/>
</dbReference>
<evidence type="ECO:0000256" key="3">
    <source>
        <dbReference type="ARBA" id="ARBA00022989"/>
    </source>
</evidence>
<sequence>MKKSEEKEKGLSRDDQSEVQERSGLRSPVIYEVVRQEGYEELSRPVKSLCWSGFAAGVALSFSIYCKAFLSVALQDVPAGEALSNLGYTVGFVIVVLGRMQLFTENTITAVLPLFADFRGVRLYETLRLWGIVFLTNMLGSFASALGVWKLRLLPDEKIEAVVDVSRHLAEYSFWENLAYGVPAGFLVAAIVWLMPGAKQGGFWIVVLLSFMIPMGGLTHVVAGSTEWFFLALDGEVSWATSWGQGIFPTLLGNILGGTGMFAVICYGQVQDEL</sequence>
<evidence type="ECO:0000256" key="1">
    <source>
        <dbReference type="ARBA" id="ARBA00004141"/>
    </source>
</evidence>
<feature type="transmembrane region" description="Helical" evidence="6">
    <location>
        <begin position="202"/>
        <end position="223"/>
    </location>
</feature>
<name>A0A7X1AWH3_9BACT</name>
<dbReference type="RefSeq" id="WP_185692005.1">
    <property type="nucleotide sequence ID" value="NZ_JACHVA010000052.1"/>
</dbReference>
<evidence type="ECO:0000313" key="7">
    <source>
        <dbReference type="EMBL" id="MBC2601286.1"/>
    </source>
</evidence>
<dbReference type="EMBL" id="JACHVA010000052">
    <property type="protein sequence ID" value="MBC2601286.1"/>
    <property type="molecule type" value="Genomic_DNA"/>
</dbReference>
<reference evidence="7 8" key="1">
    <citation type="submission" date="2020-07" db="EMBL/GenBank/DDBJ databases">
        <authorList>
            <person name="Feng X."/>
        </authorList>
    </citation>
    <scope>NUCLEOTIDE SEQUENCE [LARGE SCALE GENOMIC DNA]</scope>
    <source>
        <strain evidence="7 8">JCM14086</strain>
    </source>
</reference>
<dbReference type="InterPro" id="IPR023271">
    <property type="entry name" value="Aquaporin-like"/>
</dbReference>
<feature type="transmembrane region" description="Helical" evidence="6">
    <location>
        <begin position="127"/>
        <end position="149"/>
    </location>
</feature>